<proteinExistence type="predicted"/>
<name>A0AAW9Q122_9CYAN</name>
<protein>
    <submittedName>
        <fullName evidence="1">Uncharacterized protein</fullName>
    </submittedName>
</protein>
<reference evidence="1" key="1">
    <citation type="submission" date="2024-01" db="EMBL/GenBank/DDBJ databases">
        <title>Bank of Algae and Cyanobacteria of the Azores (BACA) strain genomes.</title>
        <authorList>
            <person name="Luz R."/>
            <person name="Cordeiro R."/>
            <person name="Fonseca A."/>
            <person name="Goncalves V."/>
        </authorList>
    </citation>
    <scope>NUCLEOTIDE SEQUENCE</scope>
    <source>
        <strain evidence="1">BACA0141</strain>
    </source>
</reference>
<organism evidence="1 2">
    <name type="scientific">Tumidithrix elongata BACA0141</name>
    <dbReference type="NCBI Taxonomy" id="2716417"/>
    <lineage>
        <taxon>Bacteria</taxon>
        <taxon>Bacillati</taxon>
        <taxon>Cyanobacteriota</taxon>
        <taxon>Cyanophyceae</taxon>
        <taxon>Pseudanabaenales</taxon>
        <taxon>Pseudanabaenaceae</taxon>
        <taxon>Tumidithrix</taxon>
        <taxon>Tumidithrix elongata</taxon>
    </lineage>
</organism>
<dbReference type="AlphaFoldDB" id="A0AAW9Q122"/>
<dbReference type="Proteomes" id="UP001333818">
    <property type="component" value="Unassembled WGS sequence"/>
</dbReference>
<evidence type="ECO:0000313" key="2">
    <source>
        <dbReference type="Proteomes" id="UP001333818"/>
    </source>
</evidence>
<sequence length="177" mass="20468">MSKSNAKKKTQNYLESLTKEELIDLILKFAPQSFLDNINSQFASQGEAIVLFKEASEAINTIFFDESLLYNPSEFERELLKQLETVRGLWDKLPSQVGDLIIKIIEDVEQAFEDGYLYVENYDKGDNYFESEDVNDYIFRFTSSLPKDMQSNYSKKLKKVLNNSGYSTFSSIEKKLS</sequence>
<gene>
    <name evidence="1" type="ORF">V2H45_16330</name>
</gene>
<dbReference type="RefSeq" id="WP_330484741.1">
    <property type="nucleotide sequence ID" value="NZ_JAZBJZ010000072.1"/>
</dbReference>
<accession>A0AAW9Q122</accession>
<evidence type="ECO:0000313" key="1">
    <source>
        <dbReference type="EMBL" id="MEE3718308.1"/>
    </source>
</evidence>
<dbReference type="EMBL" id="JAZBJZ010000072">
    <property type="protein sequence ID" value="MEE3718308.1"/>
    <property type="molecule type" value="Genomic_DNA"/>
</dbReference>
<comment type="caution">
    <text evidence="1">The sequence shown here is derived from an EMBL/GenBank/DDBJ whole genome shotgun (WGS) entry which is preliminary data.</text>
</comment>
<keyword evidence="2" id="KW-1185">Reference proteome</keyword>